<dbReference type="PANTHER" id="PTHR43143:SF6">
    <property type="entry name" value="BLL3016 PROTEIN"/>
    <property type="match status" value="1"/>
</dbReference>
<gene>
    <name evidence="6" type="ORF">GCM10025791_25040</name>
</gene>
<proteinExistence type="predicted"/>
<feature type="domain" description="Calcineurin-like phosphoesterase" evidence="3">
    <location>
        <begin position="158"/>
        <end position="360"/>
    </location>
</feature>
<dbReference type="Gene3D" id="2.60.40.10">
    <property type="entry name" value="Immunoglobulins"/>
    <property type="match status" value="2"/>
</dbReference>
<evidence type="ECO:0000259" key="3">
    <source>
        <dbReference type="Pfam" id="PF00149"/>
    </source>
</evidence>
<evidence type="ECO:0000259" key="4">
    <source>
        <dbReference type="Pfam" id="PF16370"/>
    </source>
</evidence>
<dbReference type="AlphaFoldDB" id="A0AAV3U3A2"/>
<evidence type="ECO:0000259" key="5">
    <source>
        <dbReference type="Pfam" id="PF16371"/>
    </source>
</evidence>
<dbReference type="Proteomes" id="UP001409585">
    <property type="component" value="Unassembled WGS sequence"/>
</dbReference>
<dbReference type="Pfam" id="PF16371">
    <property type="entry name" value="MetallophosN"/>
    <property type="match status" value="1"/>
</dbReference>
<feature type="domain" description="Calcineurin-like phosphoesterase C-terminal" evidence="4">
    <location>
        <begin position="568"/>
        <end position="610"/>
    </location>
</feature>
<evidence type="ECO:0000313" key="7">
    <source>
        <dbReference type="Proteomes" id="UP001409585"/>
    </source>
</evidence>
<dbReference type="InterPro" id="IPR051918">
    <property type="entry name" value="STPP_CPPED1"/>
</dbReference>
<dbReference type="GO" id="GO:0016787">
    <property type="term" value="F:hydrolase activity"/>
    <property type="evidence" value="ECO:0007669"/>
    <property type="project" value="InterPro"/>
</dbReference>
<dbReference type="Gene3D" id="3.60.21.10">
    <property type="match status" value="1"/>
</dbReference>
<feature type="chain" id="PRO_5043483878" evidence="2">
    <location>
        <begin position="26"/>
        <end position="637"/>
    </location>
</feature>
<dbReference type="PANTHER" id="PTHR43143">
    <property type="entry name" value="METALLOPHOSPHOESTERASE, CALCINEURIN SUPERFAMILY"/>
    <property type="match status" value="1"/>
</dbReference>
<reference evidence="7" key="1">
    <citation type="journal article" date="2019" name="Int. J. Syst. Evol. Microbiol.">
        <title>The Global Catalogue of Microorganisms (GCM) 10K type strain sequencing project: providing services to taxonomists for standard genome sequencing and annotation.</title>
        <authorList>
            <consortium name="The Broad Institute Genomics Platform"/>
            <consortium name="The Broad Institute Genome Sequencing Center for Infectious Disease"/>
            <person name="Wu L."/>
            <person name="Ma J."/>
        </authorList>
    </citation>
    <scope>NUCLEOTIDE SEQUENCE [LARGE SCALE GENOMIC DNA]</scope>
    <source>
        <strain evidence="7">JCM 19134</strain>
    </source>
</reference>
<dbReference type="InterPro" id="IPR013783">
    <property type="entry name" value="Ig-like_fold"/>
</dbReference>
<organism evidence="6 7">
    <name type="scientific">Halioxenophilus aromaticivorans</name>
    <dbReference type="NCBI Taxonomy" id="1306992"/>
    <lineage>
        <taxon>Bacteria</taxon>
        <taxon>Pseudomonadati</taxon>
        <taxon>Pseudomonadota</taxon>
        <taxon>Gammaproteobacteria</taxon>
        <taxon>Alteromonadales</taxon>
        <taxon>Alteromonadaceae</taxon>
        <taxon>Halioxenophilus</taxon>
    </lineage>
</organism>
<feature type="region of interest" description="Disordered" evidence="1">
    <location>
        <begin position="559"/>
        <end position="582"/>
    </location>
</feature>
<dbReference type="InterPro" id="IPR004843">
    <property type="entry name" value="Calcineurin-like_PHP"/>
</dbReference>
<feature type="domain" description="Calcineurin-like phosphoesterase C-terminal" evidence="4">
    <location>
        <begin position="389"/>
        <end position="535"/>
    </location>
</feature>
<dbReference type="InterPro" id="IPR029052">
    <property type="entry name" value="Metallo-depent_PP-like"/>
</dbReference>
<dbReference type="InterPro" id="IPR032288">
    <property type="entry name" value="Metallophos_C"/>
</dbReference>
<comment type="caution">
    <text evidence="6">The sequence shown here is derived from an EMBL/GenBank/DDBJ whole genome shotgun (WGS) entry which is preliminary data.</text>
</comment>
<evidence type="ECO:0000256" key="2">
    <source>
        <dbReference type="SAM" id="SignalP"/>
    </source>
</evidence>
<dbReference type="Pfam" id="PF00149">
    <property type="entry name" value="Metallophos"/>
    <property type="match status" value="1"/>
</dbReference>
<keyword evidence="7" id="KW-1185">Reference proteome</keyword>
<protein>
    <submittedName>
        <fullName evidence="6">Calcineurin-like phosphoesterase family protein</fullName>
    </submittedName>
</protein>
<accession>A0AAV3U3A2</accession>
<keyword evidence="2" id="KW-0732">Signal</keyword>
<feature type="signal peptide" evidence="2">
    <location>
        <begin position="1"/>
        <end position="25"/>
    </location>
</feature>
<dbReference type="SUPFAM" id="SSF56300">
    <property type="entry name" value="Metallo-dependent phosphatases"/>
    <property type="match status" value="1"/>
</dbReference>
<evidence type="ECO:0000313" key="6">
    <source>
        <dbReference type="EMBL" id="GAA4944894.1"/>
    </source>
</evidence>
<dbReference type="EMBL" id="BAABLX010000023">
    <property type="protein sequence ID" value="GAA4944894.1"/>
    <property type="molecule type" value="Genomic_DNA"/>
</dbReference>
<feature type="domain" description="Calcineurin-like phosphoesterase N-terminal" evidence="5">
    <location>
        <begin position="61"/>
        <end position="122"/>
    </location>
</feature>
<dbReference type="InterPro" id="IPR032285">
    <property type="entry name" value="Metallophos_N"/>
</dbReference>
<evidence type="ECO:0000256" key="1">
    <source>
        <dbReference type="SAM" id="MobiDB-lite"/>
    </source>
</evidence>
<sequence length="637" mass="71222">MLQMHTQKLLALAVAGVMASNVSLAKDIDYKAKVETIGEASDKTTVRGQVFLDTNKNGTRDHNERGISGVMVSNGIDVVKTGRKGYYRLPAYDGMTVFITEPEGYDVPVNIDNVPQFYYHHLPAGSPNLRFGGLEPTGPLPDRINFPLTKAENKHKFKMIVIGDTQPYSNTEVGYMRDSLAKEFASMNLNDFEGLLIEGDVAGDDLGLYPRIKEIMSTAELPQYYVPGNHDLDFDAESDANSFDTFKREWGPAYYSFDVGQVHFVTLDNVQYPCENHDGDHEFCDASATYNGVITDEQLQWLENDLSHVDKDKLVVLSMHIPIISFVDSESNKHQTDNAAALYELLEGRPALALSGHTHTLEHFEPGEGDRSHIAGLDIPATPFPQIITGAGAGSWWTGDFDEDGIPMSYQRLGGKRGFMIFEFDGNTFKDTFKATGMPNRKQINVGFLSPAFVNWYESLLTWLRDGAVGVPPVNYNELADTNIVTYEELANAQITANVWNGSSATTVTMRIDHDPAITMLRNEEALDPAALEKQMFVFRYANESTSDEIRTQGFELFQGSQAGPSSPRPQDEWTHTDNSNHLWTASLPTDLDPGVHTLTIKATDKHGRRHYETVVFEVREERPDPLFRDYVFSEQE</sequence>
<dbReference type="Pfam" id="PF16370">
    <property type="entry name" value="MetallophosC"/>
    <property type="match status" value="2"/>
</dbReference>
<name>A0AAV3U3A2_9ALTE</name>